<organism evidence="3 4">
    <name type="scientific">Phycomyces blakesleeanus (strain ATCC 8743b / DSM 1359 / FGSC 10004 / NBRC 33097 / NRRL 1555)</name>
    <dbReference type="NCBI Taxonomy" id="763407"/>
    <lineage>
        <taxon>Eukaryota</taxon>
        <taxon>Fungi</taxon>
        <taxon>Fungi incertae sedis</taxon>
        <taxon>Mucoromycota</taxon>
        <taxon>Mucoromycotina</taxon>
        <taxon>Mucoromycetes</taxon>
        <taxon>Mucorales</taxon>
        <taxon>Phycomycetaceae</taxon>
        <taxon>Phycomyces</taxon>
    </lineage>
</organism>
<dbReference type="SUPFAM" id="SSF81383">
    <property type="entry name" value="F-box domain"/>
    <property type="match status" value="1"/>
</dbReference>
<evidence type="ECO:0000313" key="4">
    <source>
        <dbReference type="Proteomes" id="UP000077315"/>
    </source>
</evidence>
<evidence type="ECO:0000313" key="3">
    <source>
        <dbReference type="EMBL" id="OAD74497.1"/>
    </source>
</evidence>
<dbReference type="AlphaFoldDB" id="A0A162PNF8"/>
<feature type="domain" description="F-box" evidence="2">
    <location>
        <begin position="5"/>
        <end position="47"/>
    </location>
</feature>
<accession>A0A162PNF8</accession>
<dbReference type="Proteomes" id="UP000077315">
    <property type="component" value="Unassembled WGS sequence"/>
</dbReference>
<sequence length="644" mass="75227">MLTNVLPFEILGIISTFISTDDILVCTTVCKAWNAPFKDTLWETVNIKTSERLKAICTVSHTEKNIYQANGNRVQTLSFRKMIRMNDSQLHTIQTYFQRVKNVHMPLGSLTKEDFGLTADWSLWKSLINLEIFMPALTLDNQKEELLNILSFLPCLKRLDLAQEYSYRVQPYTWETLESIHEYLSQLEHLRLHLFLHPIPTKDVLLIKDVIPATHMASAEFLGHNMDHEWLFYFAMKYPNIQTLNAKAIYKNQLEEYTQNDETIDTVPEVSQQFSRIKKVTLRQEVIQGLHYDAFWRLFHELVRSVKSLEYNLQLKDAVSGQQKDTVRDAICFRSETLEKLILRVKSRFSIPSILFTNLGICPRLVDLTMEVSNAAIEFDVLLDNCALLNKVRFRDQRIVLSSDPSKPVVHHGLQSIELYMSSIDADVFKYTSSRCWHLSKLRLQTVRVPVSIAPETGVFCIDMSYTHFDVLNLEGVKFDLLDDNDEYDEYDEDDDEYDLLQYEEYNVNLIAIERIHSKSKHASCTDSVVLFENVPPTTVDKRLWFHQYWEATINNEKKEARMLERQETRFAENYFKYFALNSGSTPCTYKSRFPGGLVKKPFWKEDLGRGYLLLRCGYVGNYIINESLFDHDIKLPWYAIFSL</sequence>
<keyword evidence="4" id="KW-1185">Reference proteome</keyword>
<evidence type="ECO:0000256" key="1">
    <source>
        <dbReference type="SAM" id="Coils"/>
    </source>
</evidence>
<dbReference type="CDD" id="cd09917">
    <property type="entry name" value="F-box_SF"/>
    <property type="match status" value="1"/>
</dbReference>
<dbReference type="InterPro" id="IPR036047">
    <property type="entry name" value="F-box-like_dom_sf"/>
</dbReference>
<dbReference type="RefSeq" id="XP_018292537.1">
    <property type="nucleotide sequence ID" value="XM_018435744.1"/>
</dbReference>
<dbReference type="OrthoDB" id="2285227at2759"/>
<keyword evidence="1" id="KW-0175">Coiled coil</keyword>
<dbReference type="VEuPathDB" id="FungiDB:PHYBLDRAFT_167904"/>
<feature type="coiled-coil region" evidence="1">
    <location>
        <begin position="547"/>
        <end position="574"/>
    </location>
</feature>
<protein>
    <recommendedName>
        <fullName evidence="2">F-box domain-containing protein</fullName>
    </recommendedName>
</protein>
<dbReference type="GeneID" id="28996650"/>
<reference evidence="4" key="1">
    <citation type="submission" date="2015-06" db="EMBL/GenBank/DDBJ databases">
        <title>Expansion of signal transduction pathways in fungi by whole-genome duplication.</title>
        <authorList>
            <consortium name="DOE Joint Genome Institute"/>
            <person name="Corrochano L.M."/>
            <person name="Kuo A."/>
            <person name="Marcet-Houben M."/>
            <person name="Polaino S."/>
            <person name="Salamov A."/>
            <person name="Villalobos J.M."/>
            <person name="Alvarez M.I."/>
            <person name="Avalos J."/>
            <person name="Benito E.P."/>
            <person name="Benoit I."/>
            <person name="Burger G."/>
            <person name="Camino L.P."/>
            <person name="Canovas D."/>
            <person name="Cerda-Olmedo E."/>
            <person name="Cheng J.-F."/>
            <person name="Dominguez A."/>
            <person name="Elias M."/>
            <person name="Eslava A.P."/>
            <person name="Glaser F."/>
            <person name="Grimwood J."/>
            <person name="Gutierrez G."/>
            <person name="Heitman J."/>
            <person name="Henrissat B."/>
            <person name="Iturriaga E.A."/>
            <person name="Lang B.F."/>
            <person name="Lavin J.L."/>
            <person name="Lee S."/>
            <person name="Li W."/>
            <person name="Lindquist E."/>
            <person name="Lopez-Garcia S."/>
            <person name="Luque E.M."/>
            <person name="Marcos A.T."/>
            <person name="Martin J."/>
            <person name="McCluskey K."/>
            <person name="Medina H.R."/>
            <person name="Miralles-Duran A."/>
            <person name="Miyazaki A."/>
            <person name="Munoz-Torres E."/>
            <person name="Oguiza J.A."/>
            <person name="Ohm R."/>
            <person name="Olmedo M."/>
            <person name="Orejas M."/>
            <person name="Ortiz-Castellanos L."/>
            <person name="Pisabarro A.G."/>
            <person name="Rodriguez-Romero J."/>
            <person name="Ruiz-Herrera J."/>
            <person name="Ruiz-Vazquez R."/>
            <person name="Sanz C."/>
            <person name="Schackwitz W."/>
            <person name="Schmutz J."/>
            <person name="Shahriari M."/>
            <person name="Shelest E."/>
            <person name="Silva-Franco F."/>
            <person name="Soanes D."/>
            <person name="Syed K."/>
            <person name="Tagua V.G."/>
            <person name="Talbot N.J."/>
            <person name="Thon M."/>
            <person name="De vries R.P."/>
            <person name="Wiebenga A."/>
            <person name="Yadav J.S."/>
            <person name="Braun E.L."/>
            <person name="Baker S."/>
            <person name="Garre V."/>
            <person name="Horwitz B."/>
            <person name="Torres-Martinez S."/>
            <person name="Idnurm A."/>
            <person name="Herrera-Estrella A."/>
            <person name="Gabaldon T."/>
            <person name="Grigoriev I.V."/>
        </authorList>
    </citation>
    <scope>NUCLEOTIDE SEQUENCE [LARGE SCALE GENOMIC DNA]</scope>
    <source>
        <strain evidence="4">NRRL 1555(-)</strain>
    </source>
</reference>
<dbReference type="Gene3D" id="3.80.10.10">
    <property type="entry name" value="Ribonuclease Inhibitor"/>
    <property type="match status" value="1"/>
</dbReference>
<proteinExistence type="predicted"/>
<evidence type="ECO:0000259" key="2">
    <source>
        <dbReference type="Pfam" id="PF12937"/>
    </source>
</evidence>
<dbReference type="InterPro" id="IPR001810">
    <property type="entry name" value="F-box_dom"/>
</dbReference>
<dbReference type="InterPro" id="IPR032675">
    <property type="entry name" value="LRR_dom_sf"/>
</dbReference>
<name>A0A162PNF8_PHYB8</name>
<dbReference type="Pfam" id="PF12937">
    <property type="entry name" value="F-box-like"/>
    <property type="match status" value="1"/>
</dbReference>
<gene>
    <name evidence="3" type="ORF">PHYBLDRAFT_167904</name>
</gene>
<dbReference type="EMBL" id="KV440979">
    <property type="protein sequence ID" value="OAD74497.1"/>
    <property type="molecule type" value="Genomic_DNA"/>
</dbReference>
<dbReference type="InParanoid" id="A0A162PNF8"/>